<feature type="non-terminal residue" evidence="1">
    <location>
        <position position="71"/>
    </location>
</feature>
<proteinExistence type="predicted"/>
<organism evidence="1">
    <name type="scientific">uncultured Chloroflexia bacterium</name>
    <dbReference type="NCBI Taxonomy" id="1672391"/>
    <lineage>
        <taxon>Bacteria</taxon>
        <taxon>Bacillati</taxon>
        <taxon>Chloroflexota</taxon>
        <taxon>Chloroflexia</taxon>
        <taxon>environmental samples</taxon>
    </lineage>
</organism>
<dbReference type="AlphaFoldDB" id="A0A6J4KNZ9"/>
<dbReference type="EMBL" id="CADCTR010001752">
    <property type="protein sequence ID" value="CAA9310727.1"/>
    <property type="molecule type" value="Genomic_DNA"/>
</dbReference>
<gene>
    <name evidence="1" type="ORF">AVDCRST_MAG93-5206</name>
</gene>
<protein>
    <recommendedName>
        <fullName evidence="2">Gamma-glutamyl-gamma-aminobutyrate hydrolase</fullName>
    </recommendedName>
</protein>
<name>A0A6J4KNZ9_9CHLR</name>
<evidence type="ECO:0000313" key="1">
    <source>
        <dbReference type="EMBL" id="CAA9310727.1"/>
    </source>
</evidence>
<reference evidence="1" key="1">
    <citation type="submission" date="2020-02" db="EMBL/GenBank/DDBJ databases">
        <authorList>
            <person name="Meier V. D."/>
        </authorList>
    </citation>
    <scope>NUCLEOTIDE SEQUENCE</scope>
    <source>
        <strain evidence="1">AVDCRST_MAG93</strain>
    </source>
</reference>
<dbReference type="Gene3D" id="3.40.50.880">
    <property type="match status" value="1"/>
</dbReference>
<accession>A0A6J4KNZ9</accession>
<dbReference type="InterPro" id="IPR011697">
    <property type="entry name" value="Peptidase_C26"/>
</dbReference>
<sequence length="71" mass="7357">MAPLIGITGRAVHDLAWCPPLMGTRRGYIHAIAQAGGIPVVLPPFSDHAVLRGMFDGIQGILLTGGVDVAP</sequence>
<dbReference type="InterPro" id="IPR029062">
    <property type="entry name" value="Class_I_gatase-like"/>
</dbReference>
<dbReference type="GO" id="GO:0016787">
    <property type="term" value="F:hydrolase activity"/>
    <property type="evidence" value="ECO:0007669"/>
    <property type="project" value="InterPro"/>
</dbReference>
<evidence type="ECO:0008006" key="2">
    <source>
        <dbReference type="Google" id="ProtNLM"/>
    </source>
</evidence>
<dbReference type="Pfam" id="PF07722">
    <property type="entry name" value="Peptidase_C26"/>
    <property type="match status" value="1"/>
</dbReference>